<gene>
    <name evidence="1" type="ORF">LOK49_LG15G02287</name>
</gene>
<sequence length="73" mass="8141">MQAITHNKEAEMNPTWGEVGNSATHCLLALCTSPTSHKEVKDGLCLWTWKEPSVCSWAGQYPRAGYSCNEQEQ</sequence>
<proteinExistence type="predicted"/>
<organism evidence="1 2">
    <name type="scientific">Camellia lanceoleosa</name>
    <dbReference type="NCBI Taxonomy" id="1840588"/>
    <lineage>
        <taxon>Eukaryota</taxon>
        <taxon>Viridiplantae</taxon>
        <taxon>Streptophyta</taxon>
        <taxon>Embryophyta</taxon>
        <taxon>Tracheophyta</taxon>
        <taxon>Spermatophyta</taxon>
        <taxon>Magnoliopsida</taxon>
        <taxon>eudicotyledons</taxon>
        <taxon>Gunneridae</taxon>
        <taxon>Pentapetalae</taxon>
        <taxon>asterids</taxon>
        <taxon>Ericales</taxon>
        <taxon>Theaceae</taxon>
        <taxon>Camellia</taxon>
    </lineage>
</organism>
<name>A0ACC0F4I4_9ERIC</name>
<reference evidence="1 2" key="1">
    <citation type="journal article" date="2022" name="Plant J.">
        <title>Chromosome-level genome of Camellia lanceoleosa provides a valuable resource for understanding genome evolution and self-incompatibility.</title>
        <authorList>
            <person name="Gong W."/>
            <person name="Xiao S."/>
            <person name="Wang L."/>
            <person name="Liao Z."/>
            <person name="Chang Y."/>
            <person name="Mo W."/>
            <person name="Hu G."/>
            <person name="Li W."/>
            <person name="Zhao G."/>
            <person name="Zhu H."/>
            <person name="Hu X."/>
            <person name="Ji K."/>
            <person name="Xiang X."/>
            <person name="Song Q."/>
            <person name="Yuan D."/>
            <person name="Jin S."/>
            <person name="Zhang L."/>
        </authorList>
    </citation>
    <scope>NUCLEOTIDE SEQUENCE [LARGE SCALE GENOMIC DNA]</scope>
    <source>
        <strain evidence="1">SQ_2022a</strain>
    </source>
</reference>
<comment type="caution">
    <text evidence="1">The sequence shown here is derived from an EMBL/GenBank/DDBJ whole genome shotgun (WGS) entry which is preliminary data.</text>
</comment>
<protein>
    <submittedName>
        <fullName evidence="1">Uncharacterized protein</fullName>
    </submittedName>
</protein>
<keyword evidence="2" id="KW-1185">Reference proteome</keyword>
<evidence type="ECO:0000313" key="2">
    <source>
        <dbReference type="Proteomes" id="UP001060215"/>
    </source>
</evidence>
<accession>A0ACC0F4I4</accession>
<dbReference type="EMBL" id="CM045768">
    <property type="protein sequence ID" value="KAI7983194.1"/>
    <property type="molecule type" value="Genomic_DNA"/>
</dbReference>
<dbReference type="Proteomes" id="UP001060215">
    <property type="component" value="Chromosome 11"/>
</dbReference>
<evidence type="ECO:0000313" key="1">
    <source>
        <dbReference type="EMBL" id="KAI7983194.1"/>
    </source>
</evidence>